<proteinExistence type="predicted"/>
<name>A0ABP6G7B9_9ACTN</name>
<dbReference type="EMBL" id="BAAASL010000010">
    <property type="protein sequence ID" value="GAA2717798.1"/>
    <property type="molecule type" value="Genomic_DNA"/>
</dbReference>
<dbReference type="Gene3D" id="1.20.144.10">
    <property type="entry name" value="Phosphatidic acid phosphatase type 2/haloperoxidase"/>
    <property type="match status" value="1"/>
</dbReference>
<accession>A0ABP6G7B9</accession>
<organism evidence="4 5">
    <name type="scientific">Streptomyces luteosporeus</name>
    <dbReference type="NCBI Taxonomy" id="173856"/>
    <lineage>
        <taxon>Bacteria</taxon>
        <taxon>Bacillati</taxon>
        <taxon>Actinomycetota</taxon>
        <taxon>Actinomycetes</taxon>
        <taxon>Kitasatosporales</taxon>
        <taxon>Streptomycetaceae</taxon>
        <taxon>Streptomyces</taxon>
    </lineage>
</organism>
<evidence type="ECO:0000259" key="3">
    <source>
        <dbReference type="SMART" id="SM00014"/>
    </source>
</evidence>
<dbReference type="Pfam" id="PF01569">
    <property type="entry name" value="PAP2"/>
    <property type="match status" value="1"/>
</dbReference>
<feature type="transmembrane region" description="Helical" evidence="2">
    <location>
        <begin position="226"/>
        <end position="243"/>
    </location>
</feature>
<feature type="transmembrane region" description="Helical" evidence="2">
    <location>
        <begin position="172"/>
        <end position="192"/>
    </location>
</feature>
<dbReference type="Proteomes" id="UP001500886">
    <property type="component" value="Unassembled WGS sequence"/>
</dbReference>
<keyword evidence="2" id="KW-1133">Transmembrane helix</keyword>
<feature type="region of interest" description="Disordered" evidence="1">
    <location>
        <begin position="1"/>
        <end position="56"/>
    </location>
</feature>
<evidence type="ECO:0000256" key="2">
    <source>
        <dbReference type="SAM" id="Phobius"/>
    </source>
</evidence>
<feature type="transmembrane region" description="Helical" evidence="2">
    <location>
        <begin position="107"/>
        <end position="129"/>
    </location>
</feature>
<reference evidence="5" key="1">
    <citation type="journal article" date="2019" name="Int. J. Syst. Evol. Microbiol.">
        <title>The Global Catalogue of Microorganisms (GCM) 10K type strain sequencing project: providing services to taxonomists for standard genome sequencing and annotation.</title>
        <authorList>
            <consortium name="The Broad Institute Genomics Platform"/>
            <consortium name="The Broad Institute Genome Sequencing Center for Infectious Disease"/>
            <person name="Wu L."/>
            <person name="Ma J."/>
        </authorList>
    </citation>
    <scope>NUCLEOTIDE SEQUENCE [LARGE SCALE GENOMIC DNA]</scope>
    <source>
        <strain evidence="5">JCM 4542</strain>
    </source>
</reference>
<dbReference type="SUPFAM" id="SSF48317">
    <property type="entry name" value="Acid phosphatase/Vanadium-dependent haloperoxidase"/>
    <property type="match status" value="1"/>
</dbReference>
<feature type="transmembrane region" description="Helical" evidence="2">
    <location>
        <begin position="199"/>
        <end position="220"/>
    </location>
</feature>
<evidence type="ECO:0000256" key="1">
    <source>
        <dbReference type="SAM" id="MobiDB-lite"/>
    </source>
</evidence>
<gene>
    <name evidence="4" type="ORF">GCM10010315_32130</name>
</gene>
<keyword evidence="5" id="KW-1185">Reference proteome</keyword>
<evidence type="ECO:0000313" key="5">
    <source>
        <dbReference type="Proteomes" id="UP001500886"/>
    </source>
</evidence>
<feature type="domain" description="Phosphatidic acid phosphatase type 2/haloperoxidase" evidence="3">
    <location>
        <begin position="136"/>
        <end position="239"/>
    </location>
</feature>
<comment type="caution">
    <text evidence="4">The sequence shown here is derived from an EMBL/GenBank/DDBJ whole genome shotgun (WGS) entry which is preliminary data.</text>
</comment>
<evidence type="ECO:0000313" key="4">
    <source>
        <dbReference type="EMBL" id="GAA2717798.1"/>
    </source>
</evidence>
<feature type="transmembrane region" description="Helical" evidence="2">
    <location>
        <begin position="136"/>
        <end position="157"/>
    </location>
</feature>
<keyword evidence="2" id="KW-0472">Membrane</keyword>
<dbReference type="InterPro" id="IPR036938">
    <property type="entry name" value="PAP2/HPO_sf"/>
</dbReference>
<keyword evidence="2" id="KW-0812">Transmembrane</keyword>
<protein>
    <recommendedName>
        <fullName evidence="3">Phosphatidic acid phosphatase type 2/haloperoxidase domain-containing protein</fullName>
    </recommendedName>
</protein>
<dbReference type="SMART" id="SM00014">
    <property type="entry name" value="acidPPc"/>
    <property type="match status" value="1"/>
</dbReference>
<sequence>MNETPRPQGTAGDAVPVPPQYGHGRAFAHASHRSDGRPPHTPRGARRTGRFGGLGTIPPVPGPPLVSLLLGLVLAATTWQVAAHGPLRALDERLGRAAYGPSGLTRFLADLGNASVAVPVLVAAALWAARRHWRSSVAAALAMAAVPAVVVPFKALVGRVGPPAMAGAPHEFFPSGHAATAAVAYGAAALLLCRRRVWLWAVALLNVAVGVGLVVCGYHWPLDVVGAWALAGALLMCVARVRAGGWRVPTRSSPS</sequence>
<dbReference type="InterPro" id="IPR000326">
    <property type="entry name" value="PAP2/HPO"/>
</dbReference>